<dbReference type="EMBL" id="LFEJ01000012">
    <property type="protein sequence ID" value="KMV35345.1"/>
    <property type="molecule type" value="Genomic_DNA"/>
</dbReference>
<name>A0A0J8VS59_9ENTR</name>
<organism evidence="2 3">
    <name type="scientific">Franconibacter pulveris</name>
    <dbReference type="NCBI Taxonomy" id="435910"/>
    <lineage>
        <taxon>Bacteria</taxon>
        <taxon>Pseudomonadati</taxon>
        <taxon>Pseudomonadota</taxon>
        <taxon>Gammaproteobacteria</taxon>
        <taxon>Enterobacterales</taxon>
        <taxon>Enterobacteriaceae</taxon>
        <taxon>Franconibacter</taxon>
    </lineage>
</organism>
<dbReference type="AlphaFoldDB" id="A0A0J8VS59"/>
<keyword evidence="1" id="KW-0472">Membrane</keyword>
<sequence length="101" mass="11631">MPGYEPSQQRFLHKSTLIIQVISLIIYCAFIFQFSRLIGNDYKSYINNKSQGMIYTLEMFDKSPCVNIKNAKVSFLGDGNVLVATRNNDKYSFKAMKCEIK</sequence>
<keyword evidence="3" id="KW-1185">Reference proteome</keyword>
<comment type="caution">
    <text evidence="2">The sequence shown here is derived from an EMBL/GenBank/DDBJ whole genome shotgun (WGS) entry which is preliminary data.</text>
</comment>
<evidence type="ECO:0000256" key="1">
    <source>
        <dbReference type="SAM" id="Phobius"/>
    </source>
</evidence>
<proteinExistence type="predicted"/>
<dbReference type="Proteomes" id="UP000037315">
    <property type="component" value="Unassembled WGS sequence"/>
</dbReference>
<evidence type="ECO:0000313" key="3">
    <source>
        <dbReference type="Proteomes" id="UP000037315"/>
    </source>
</evidence>
<gene>
    <name evidence="2" type="ORF">ACH50_08590</name>
</gene>
<evidence type="ECO:0000313" key="2">
    <source>
        <dbReference type="EMBL" id="KMV35345.1"/>
    </source>
</evidence>
<dbReference type="PATRIC" id="fig|1656095.3.peg.3713"/>
<protein>
    <submittedName>
        <fullName evidence="2">Uncharacterized protein</fullName>
    </submittedName>
</protein>
<reference evidence="2 3" key="1">
    <citation type="submission" date="2015-06" db="EMBL/GenBank/DDBJ databases">
        <title>Genome sequencing of Cronobacter sp. strain DJ34 isolated from petroleum contaminated sludge of Duliajan Oil Fields, Assam, India.</title>
        <authorList>
            <person name="Pal S."/>
            <person name="Banerjee T.D."/>
            <person name="Roy A."/>
            <person name="Sar P."/>
            <person name="Kazy S.K."/>
        </authorList>
    </citation>
    <scope>NUCLEOTIDE SEQUENCE [LARGE SCALE GENOMIC DNA]</scope>
    <source>
        <strain evidence="2 3">DJ34</strain>
    </source>
</reference>
<keyword evidence="1" id="KW-0812">Transmembrane</keyword>
<feature type="transmembrane region" description="Helical" evidence="1">
    <location>
        <begin position="17"/>
        <end position="39"/>
    </location>
</feature>
<accession>A0A0J8VS59</accession>
<dbReference type="OrthoDB" id="6635283at2"/>
<keyword evidence="1" id="KW-1133">Transmembrane helix</keyword>